<dbReference type="RefSeq" id="WP_074224252.1">
    <property type="nucleotide sequence ID" value="NZ_FSRC01000001.1"/>
</dbReference>
<dbReference type="Proteomes" id="UP000185221">
    <property type="component" value="Unassembled WGS sequence"/>
</dbReference>
<dbReference type="OrthoDB" id="5478901at2"/>
<accession>A0A1N6DZ01</accession>
<protein>
    <submittedName>
        <fullName evidence="1">Uncharacterized protein</fullName>
    </submittedName>
</protein>
<keyword evidence="2" id="KW-1185">Reference proteome</keyword>
<reference evidence="2" key="1">
    <citation type="submission" date="2016-11" db="EMBL/GenBank/DDBJ databases">
        <authorList>
            <person name="Varghese N."/>
            <person name="Submissions S."/>
        </authorList>
    </citation>
    <scope>NUCLEOTIDE SEQUENCE [LARGE SCALE GENOMIC DNA]</scope>
    <source>
        <strain evidence="2">DSM 15292</strain>
    </source>
</reference>
<name>A0A1N6DZ01_9BACT</name>
<sequence length="732" mass="82544">MPNIKDLDKYLKKLELLPPFQKQLSDIPNEDYKLDVVDINETLPIAAAPIQFIGSLNFGPRLFVFNDPDDNNRELEEDEHELVKSQSSQDEVLIVPNYDDNAIIQYGLGVSIKASSSNEKLGFLFSGSANVRVNTYKQHPRTYSLLKAASQDLKNFPWIFSIEELKNLKNNEACTLQFAGVLKSSLEVKWSDLYSGSLLGISKLLNVPAPLTIEVDAGASVQFDFGIQDDFVLVIKKVTGKTYEVGVKKNKTQSLGAGAKIGINASFSENSQAALETILQGLLENILNKGKGEIDGILSKSKVADLIQEEQATITMIMNTIGYTGPLDKIAEMKAAWESFLGKIRDTITKVATAKIEAGVNFEYSQIKTEDCFLLGELSLDALVQYHSDLIRLRLDGILEDQTDEVKIKKYLEDKSYQRKSGFGFDLKVNQKGIGMDFDSSIEIITRKNEKPGYLYVSTKSAKSYEGELFGDKFKWLAGLEIATKDFVKDPKISDLGIKQHLGFEWSENKRLEKKEIYKIIDTAVLWGLINGYDREEAYQNLSSELKSKNAKNITVSLNIEIPEDTFKEIIRAIYEVKKANLNNYYSNLSYALAACIFNKNEPIRDRIEKHGKNFLAYLTIPSYRLDDSLRAYAGYINQSQIGQLNNAIDIIINRGGESFSEDSVKKIIKGFNKFHNNIYRVKVLGFLLFHFGRIVGRAAEIEPSLKITYTKNNEEKVINMVQNLNPQYLNY</sequence>
<evidence type="ECO:0000313" key="2">
    <source>
        <dbReference type="Proteomes" id="UP000185221"/>
    </source>
</evidence>
<evidence type="ECO:0000313" key="1">
    <source>
        <dbReference type="EMBL" id="SIN76016.1"/>
    </source>
</evidence>
<dbReference type="AlphaFoldDB" id="A0A1N6DZ01"/>
<gene>
    <name evidence="1" type="ORF">SAMN05444394_1548</name>
</gene>
<proteinExistence type="predicted"/>
<organism evidence="1 2">
    <name type="scientific">Algoriphagus halophilus</name>
    <dbReference type="NCBI Taxonomy" id="226505"/>
    <lineage>
        <taxon>Bacteria</taxon>
        <taxon>Pseudomonadati</taxon>
        <taxon>Bacteroidota</taxon>
        <taxon>Cytophagia</taxon>
        <taxon>Cytophagales</taxon>
        <taxon>Cyclobacteriaceae</taxon>
        <taxon>Algoriphagus</taxon>
    </lineage>
</organism>
<dbReference type="EMBL" id="FSRC01000001">
    <property type="protein sequence ID" value="SIN76016.1"/>
    <property type="molecule type" value="Genomic_DNA"/>
</dbReference>